<dbReference type="Proteomes" id="UP000251960">
    <property type="component" value="Chromosome 3"/>
</dbReference>
<gene>
    <name evidence="2" type="ORF">Zm00014a_011619</name>
</gene>
<feature type="compositionally biased region" description="Acidic residues" evidence="1">
    <location>
        <begin position="7"/>
        <end position="16"/>
    </location>
</feature>
<accession>A0A3L6FJR8</accession>
<evidence type="ECO:0000256" key="1">
    <source>
        <dbReference type="SAM" id="MobiDB-lite"/>
    </source>
</evidence>
<dbReference type="AlphaFoldDB" id="A0A3L6FJR8"/>
<feature type="region of interest" description="Disordered" evidence="1">
    <location>
        <begin position="1"/>
        <end position="72"/>
    </location>
</feature>
<sequence>MGAEIANDQELEMDEGEILKDQDEQQTVKDNKGKARWVDQAEDTRKSSRPEANEDIRITDKGINRAERRMPS</sequence>
<comment type="caution">
    <text evidence="2">The sequence shown here is derived from an EMBL/GenBank/DDBJ whole genome shotgun (WGS) entry which is preliminary data.</text>
</comment>
<feature type="compositionally biased region" description="Basic and acidic residues" evidence="1">
    <location>
        <begin position="17"/>
        <end position="72"/>
    </location>
</feature>
<dbReference type="EMBL" id="NCVQ01000004">
    <property type="protein sequence ID" value="PWZ31927.1"/>
    <property type="molecule type" value="Genomic_DNA"/>
</dbReference>
<protein>
    <submittedName>
        <fullName evidence="2">Uncharacterized protein</fullName>
    </submittedName>
</protein>
<reference evidence="2 3" key="1">
    <citation type="journal article" date="2018" name="Nat. Genet.">
        <title>Extensive intraspecific gene order and gene structural variations between Mo17 and other maize genomes.</title>
        <authorList>
            <person name="Sun S."/>
            <person name="Zhou Y."/>
            <person name="Chen J."/>
            <person name="Shi J."/>
            <person name="Zhao H."/>
            <person name="Zhao H."/>
            <person name="Song W."/>
            <person name="Zhang M."/>
            <person name="Cui Y."/>
            <person name="Dong X."/>
            <person name="Liu H."/>
            <person name="Ma X."/>
            <person name="Jiao Y."/>
            <person name="Wang B."/>
            <person name="Wei X."/>
            <person name="Stein J.C."/>
            <person name="Glaubitz J.C."/>
            <person name="Lu F."/>
            <person name="Yu G."/>
            <person name="Liang C."/>
            <person name="Fengler K."/>
            <person name="Li B."/>
            <person name="Rafalski A."/>
            <person name="Schnable P.S."/>
            <person name="Ware D.H."/>
            <person name="Buckler E.S."/>
            <person name="Lai J."/>
        </authorList>
    </citation>
    <scope>NUCLEOTIDE SEQUENCE [LARGE SCALE GENOMIC DNA]</scope>
    <source>
        <strain evidence="3">cv. Missouri 17</strain>
        <tissue evidence="2">Seedling</tissue>
    </source>
</reference>
<name>A0A3L6FJR8_MAIZE</name>
<evidence type="ECO:0000313" key="3">
    <source>
        <dbReference type="Proteomes" id="UP000251960"/>
    </source>
</evidence>
<evidence type="ECO:0000313" key="2">
    <source>
        <dbReference type="EMBL" id="PWZ31927.1"/>
    </source>
</evidence>
<organism evidence="2 3">
    <name type="scientific">Zea mays</name>
    <name type="common">Maize</name>
    <dbReference type="NCBI Taxonomy" id="4577"/>
    <lineage>
        <taxon>Eukaryota</taxon>
        <taxon>Viridiplantae</taxon>
        <taxon>Streptophyta</taxon>
        <taxon>Embryophyta</taxon>
        <taxon>Tracheophyta</taxon>
        <taxon>Spermatophyta</taxon>
        <taxon>Magnoliopsida</taxon>
        <taxon>Liliopsida</taxon>
        <taxon>Poales</taxon>
        <taxon>Poaceae</taxon>
        <taxon>PACMAD clade</taxon>
        <taxon>Panicoideae</taxon>
        <taxon>Andropogonodae</taxon>
        <taxon>Andropogoneae</taxon>
        <taxon>Tripsacinae</taxon>
        <taxon>Zea</taxon>
    </lineage>
</organism>
<proteinExistence type="predicted"/>